<evidence type="ECO:0008006" key="3">
    <source>
        <dbReference type="Google" id="ProtNLM"/>
    </source>
</evidence>
<evidence type="ECO:0000313" key="2">
    <source>
        <dbReference type="Proteomes" id="UP000050398"/>
    </source>
</evidence>
<dbReference type="RefSeq" id="WP_060672913.1">
    <property type="nucleotide sequence ID" value="NZ_LIXZ01000009.1"/>
</dbReference>
<reference evidence="1 2" key="1">
    <citation type="submission" date="2015-08" db="EMBL/GenBank/DDBJ databases">
        <title>Draft Genome Sequence of Bacillus vietnamensis UCD-SED5.</title>
        <authorList>
            <person name="Lee R.D."/>
            <person name="Jospin G."/>
            <person name="Lang J.M."/>
            <person name="Coil D.A."/>
            <person name="Eisen J.A."/>
        </authorList>
    </citation>
    <scope>NUCLEOTIDE SEQUENCE [LARGE SCALE GENOMIC DNA]</scope>
    <source>
        <strain evidence="1 2">UCD-SED5</strain>
    </source>
</reference>
<dbReference type="EMBL" id="LIXZ01000009">
    <property type="protein sequence ID" value="KPL59102.1"/>
    <property type="molecule type" value="Genomic_DNA"/>
</dbReference>
<dbReference type="PROSITE" id="PS51257">
    <property type="entry name" value="PROKAR_LIPOPROTEIN"/>
    <property type="match status" value="1"/>
</dbReference>
<organism evidence="1 2">
    <name type="scientific">Rossellomorea vietnamensis</name>
    <dbReference type="NCBI Taxonomy" id="218284"/>
    <lineage>
        <taxon>Bacteria</taxon>
        <taxon>Bacillati</taxon>
        <taxon>Bacillota</taxon>
        <taxon>Bacilli</taxon>
        <taxon>Bacillales</taxon>
        <taxon>Bacillaceae</taxon>
        <taxon>Rossellomorea</taxon>
    </lineage>
</organism>
<comment type="caution">
    <text evidence="1">The sequence shown here is derived from an EMBL/GenBank/DDBJ whole genome shotgun (WGS) entry which is preliminary data.</text>
</comment>
<dbReference type="PATRIC" id="fig|218284.4.peg.4321"/>
<sequence length="110" mass="12624">MKRLAVLLLCVFVLSACGEKKPASYELCGYGDMMVVNDKEYVKVSEEKKLTLDKKVGSIKEKIETKYHPVNDFTANTLPKGTPIYSVKDHKNYLIAQTKDNRYLLYEEIK</sequence>
<proteinExistence type="predicted"/>
<name>A0A0P6WRT0_9BACI</name>
<dbReference type="AlphaFoldDB" id="A0A0P6WRT0"/>
<gene>
    <name evidence="1" type="ORF">AM506_12960</name>
</gene>
<dbReference type="OrthoDB" id="2616591at2"/>
<dbReference type="Proteomes" id="UP000050398">
    <property type="component" value="Unassembled WGS sequence"/>
</dbReference>
<protein>
    <recommendedName>
        <fullName evidence="3">Lipoprotein</fullName>
    </recommendedName>
</protein>
<evidence type="ECO:0000313" key="1">
    <source>
        <dbReference type="EMBL" id="KPL59102.1"/>
    </source>
</evidence>
<dbReference type="eggNOG" id="ENOG5034AAA">
    <property type="taxonomic scope" value="Bacteria"/>
</dbReference>
<accession>A0A0P6WRT0</accession>